<dbReference type="SUPFAM" id="SSF47240">
    <property type="entry name" value="Ferritin-like"/>
    <property type="match status" value="1"/>
</dbReference>
<dbReference type="InterPro" id="IPR012347">
    <property type="entry name" value="Ferritin-like"/>
</dbReference>
<dbReference type="Gene3D" id="1.20.1260.10">
    <property type="match status" value="1"/>
</dbReference>
<feature type="domain" description="Ferritin/DPS" evidence="3">
    <location>
        <begin position="18"/>
        <end position="158"/>
    </location>
</feature>
<evidence type="ECO:0000256" key="1">
    <source>
        <dbReference type="ARBA" id="ARBA00009497"/>
    </source>
</evidence>
<dbReference type="InterPro" id="IPR008331">
    <property type="entry name" value="Ferritin_DPS_dom"/>
</dbReference>
<evidence type="ECO:0000256" key="2">
    <source>
        <dbReference type="RuleBase" id="RU003875"/>
    </source>
</evidence>
<organism evidence="4 5">
    <name type="scientific">Pelobium manganitolerans</name>
    <dbReference type="NCBI Taxonomy" id="1842495"/>
    <lineage>
        <taxon>Bacteria</taxon>
        <taxon>Pseudomonadati</taxon>
        <taxon>Bacteroidota</taxon>
        <taxon>Sphingobacteriia</taxon>
        <taxon>Sphingobacteriales</taxon>
        <taxon>Sphingobacteriaceae</taxon>
        <taxon>Pelobium</taxon>
    </lineage>
</organism>
<dbReference type="Proteomes" id="UP000283433">
    <property type="component" value="Unassembled WGS sequence"/>
</dbReference>
<dbReference type="PROSITE" id="PS00819">
    <property type="entry name" value="DPS_2"/>
    <property type="match status" value="1"/>
</dbReference>
<comment type="caution">
    <text evidence="4">The sequence shown here is derived from an EMBL/GenBank/DDBJ whole genome shotgun (WGS) entry which is preliminary data.</text>
</comment>
<dbReference type="PROSITE" id="PS00818">
    <property type="entry name" value="DPS_1"/>
    <property type="match status" value="1"/>
</dbReference>
<comment type="similarity">
    <text evidence="1 2">Belongs to the Dps family.</text>
</comment>
<dbReference type="PANTHER" id="PTHR42932">
    <property type="entry name" value="GENERAL STRESS PROTEIN 20U"/>
    <property type="match status" value="1"/>
</dbReference>
<dbReference type="PIRSF" id="PIRSF005900">
    <property type="entry name" value="Dps"/>
    <property type="match status" value="1"/>
</dbReference>
<dbReference type="InterPro" id="IPR009078">
    <property type="entry name" value="Ferritin-like_SF"/>
</dbReference>
<protein>
    <submittedName>
        <fullName evidence="4">DNA starvation/stationary phase protection protein</fullName>
    </submittedName>
</protein>
<reference evidence="4 5" key="1">
    <citation type="submission" date="2016-07" db="EMBL/GenBank/DDBJ databases">
        <title>Genome of Pelobium manganitolerans.</title>
        <authorList>
            <person name="Wu S."/>
            <person name="Wang G."/>
        </authorList>
    </citation>
    <scope>NUCLEOTIDE SEQUENCE [LARGE SCALE GENOMIC DNA]</scope>
    <source>
        <strain evidence="4 5">YS-25</strain>
    </source>
</reference>
<evidence type="ECO:0000313" key="5">
    <source>
        <dbReference type="Proteomes" id="UP000283433"/>
    </source>
</evidence>
<proteinExistence type="inferred from homology"/>
<dbReference type="InterPro" id="IPR002177">
    <property type="entry name" value="DPS_DNA-bd"/>
</dbReference>
<gene>
    <name evidence="4" type="ORF">BCY91_09875</name>
</gene>
<dbReference type="RefSeq" id="WP_120182764.1">
    <property type="nucleotide sequence ID" value="NZ_CBINCU010000023.1"/>
</dbReference>
<dbReference type="PRINTS" id="PR01346">
    <property type="entry name" value="HELNAPAPROT"/>
</dbReference>
<name>A0A419S3J1_9SPHI</name>
<dbReference type="EMBL" id="MBTA01000027">
    <property type="protein sequence ID" value="RKD13853.1"/>
    <property type="molecule type" value="Genomic_DNA"/>
</dbReference>
<dbReference type="GO" id="GO:0016722">
    <property type="term" value="F:oxidoreductase activity, acting on metal ions"/>
    <property type="evidence" value="ECO:0007669"/>
    <property type="project" value="InterPro"/>
</dbReference>
<dbReference type="InterPro" id="IPR023188">
    <property type="entry name" value="DPS_DNA-bd_CS"/>
</dbReference>
<dbReference type="PANTHER" id="PTHR42932:SF1">
    <property type="entry name" value="GENERAL STRESS PROTEIN 20U"/>
    <property type="match status" value="1"/>
</dbReference>
<dbReference type="Pfam" id="PF00210">
    <property type="entry name" value="Ferritin"/>
    <property type="match status" value="1"/>
</dbReference>
<sequence length="160" mass="18397">MAVNKIGLKDKPVIELADHLNILLANYQIHYQKVRGCHWNVKGHHFFDLHVKFEELYNNAQLTIDELAERILTLGKAPVATYAEYIKNSSIKEITTEGLSEEKMVEAILSDFKQLIELEREVIENATENAGDEGTADMIIGFLRFKEKTSWMFRAWTGKN</sequence>
<dbReference type="CDD" id="cd01043">
    <property type="entry name" value="DPS"/>
    <property type="match status" value="1"/>
</dbReference>
<evidence type="ECO:0000313" key="4">
    <source>
        <dbReference type="EMBL" id="RKD13853.1"/>
    </source>
</evidence>
<dbReference type="AlphaFoldDB" id="A0A419S3J1"/>
<evidence type="ECO:0000259" key="3">
    <source>
        <dbReference type="Pfam" id="PF00210"/>
    </source>
</evidence>
<dbReference type="OrthoDB" id="9797023at2"/>
<dbReference type="GO" id="GO:0008199">
    <property type="term" value="F:ferric iron binding"/>
    <property type="evidence" value="ECO:0007669"/>
    <property type="project" value="InterPro"/>
</dbReference>
<keyword evidence="5" id="KW-1185">Reference proteome</keyword>
<accession>A0A419S3J1</accession>